<evidence type="ECO:0000256" key="2">
    <source>
        <dbReference type="ARBA" id="ARBA00011814"/>
    </source>
</evidence>
<dbReference type="AlphaFoldDB" id="A0A7R9M2P4"/>
<dbReference type="Gene3D" id="3.30.530.20">
    <property type="match status" value="1"/>
</dbReference>
<evidence type="ECO:0000256" key="1">
    <source>
        <dbReference type="ARBA" id="ARBA00006885"/>
    </source>
</evidence>
<evidence type="ECO:0000256" key="3">
    <source>
        <dbReference type="ARBA" id="ARBA00024947"/>
    </source>
</evidence>
<dbReference type="InterPro" id="IPR005031">
    <property type="entry name" value="COQ10_START"/>
</dbReference>
<name>A0A7R9M2P4_9ACAR</name>
<evidence type="ECO:0000259" key="4">
    <source>
        <dbReference type="Pfam" id="PF03364"/>
    </source>
</evidence>
<sequence>MHSTHQLVVHSLRGQPLITHCKYYSMFTTKSKQTIDTNPRQLVRKLFGLPFKPFKGQTTASKLKRYNERRILGYSKEQLYEVVSRVEDYHLFVPACVKSQVIERHNTYLSAELEIGIPPLIWEKYTSRVLLSRPHSVTAKCIDGKLFRYLETNWRFSDGLPRNKQSCCLDFSVEFEFRSLIHSQLVHVFFDEMVRKTVNAFLKRAEQLSLIHSQLVHVFFDEMVRKTVNAFLKRAEQLYGKQSLPPMSNPLTHKT</sequence>
<dbReference type="GO" id="GO:0048039">
    <property type="term" value="F:ubiquinone binding"/>
    <property type="evidence" value="ECO:0007669"/>
    <property type="project" value="InterPro"/>
</dbReference>
<dbReference type="InterPro" id="IPR044996">
    <property type="entry name" value="COQ10-like"/>
</dbReference>
<dbReference type="InterPro" id="IPR023393">
    <property type="entry name" value="START-like_dom_sf"/>
</dbReference>
<dbReference type="PANTHER" id="PTHR12901">
    <property type="entry name" value="SPERM PROTEIN HOMOLOG"/>
    <property type="match status" value="1"/>
</dbReference>
<evidence type="ECO:0000313" key="6">
    <source>
        <dbReference type="Proteomes" id="UP000728032"/>
    </source>
</evidence>
<organism evidence="5">
    <name type="scientific">Oppiella nova</name>
    <dbReference type="NCBI Taxonomy" id="334625"/>
    <lineage>
        <taxon>Eukaryota</taxon>
        <taxon>Metazoa</taxon>
        <taxon>Ecdysozoa</taxon>
        <taxon>Arthropoda</taxon>
        <taxon>Chelicerata</taxon>
        <taxon>Arachnida</taxon>
        <taxon>Acari</taxon>
        <taxon>Acariformes</taxon>
        <taxon>Sarcoptiformes</taxon>
        <taxon>Oribatida</taxon>
        <taxon>Brachypylina</taxon>
        <taxon>Oppioidea</taxon>
        <taxon>Oppiidae</taxon>
        <taxon>Oppiella</taxon>
    </lineage>
</organism>
<protein>
    <recommendedName>
        <fullName evidence="4">Coenzyme Q-binding protein COQ10 START domain-containing protein</fullName>
    </recommendedName>
</protein>
<dbReference type="EMBL" id="OC920400">
    <property type="protein sequence ID" value="CAD7652469.1"/>
    <property type="molecule type" value="Genomic_DNA"/>
</dbReference>
<dbReference type="GO" id="GO:0045333">
    <property type="term" value="P:cellular respiration"/>
    <property type="evidence" value="ECO:0007669"/>
    <property type="project" value="InterPro"/>
</dbReference>
<reference evidence="5" key="1">
    <citation type="submission" date="2020-11" db="EMBL/GenBank/DDBJ databases">
        <authorList>
            <person name="Tran Van P."/>
        </authorList>
    </citation>
    <scope>NUCLEOTIDE SEQUENCE</scope>
</reference>
<gene>
    <name evidence="5" type="ORF">ONB1V03_LOCUS9130</name>
</gene>
<accession>A0A7R9M2P4</accession>
<proteinExistence type="inferred from homology"/>
<dbReference type="Pfam" id="PF03364">
    <property type="entry name" value="Polyketide_cyc"/>
    <property type="match status" value="1"/>
</dbReference>
<comment type="subunit">
    <text evidence="2">Interacts with coenzyme Q.</text>
</comment>
<dbReference type="CDD" id="cd07813">
    <property type="entry name" value="COQ10p_like"/>
    <property type="match status" value="1"/>
</dbReference>
<comment type="function">
    <text evidence="3">Required for the function of coenzyme Q in the respiratory chain. May serve as a chaperone or may be involved in the transport of Q6 from its site of synthesis to the catalytic sites of the respiratory complexes.</text>
</comment>
<dbReference type="GO" id="GO:0005739">
    <property type="term" value="C:mitochondrion"/>
    <property type="evidence" value="ECO:0007669"/>
    <property type="project" value="TreeGrafter"/>
</dbReference>
<dbReference type="PANTHER" id="PTHR12901:SF10">
    <property type="entry name" value="COENZYME Q-BINDING PROTEIN COQ10, MITOCHONDRIAL"/>
    <property type="match status" value="1"/>
</dbReference>
<dbReference type="OrthoDB" id="292693at2759"/>
<feature type="domain" description="Coenzyme Q-binding protein COQ10 START" evidence="4">
    <location>
        <begin position="73"/>
        <end position="201"/>
    </location>
</feature>
<dbReference type="SUPFAM" id="SSF55961">
    <property type="entry name" value="Bet v1-like"/>
    <property type="match status" value="1"/>
</dbReference>
<keyword evidence="6" id="KW-1185">Reference proteome</keyword>
<comment type="similarity">
    <text evidence="1">Belongs to the COQ10 family.</text>
</comment>
<dbReference type="Proteomes" id="UP000728032">
    <property type="component" value="Unassembled WGS sequence"/>
</dbReference>
<evidence type="ECO:0000313" key="5">
    <source>
        <dbReference type="EMBL" id="CAD7652469.1"/>
    </source>
</evidence>
<dbReference type="EMBL" id="CAJPVJ010005575">
    <property type="protein sequence ID" value="CAG2169656.1"/>
    <property type="molecule type" value="Genomic_DNA"/>
</dbReference>